<organism evidence="6 7">
    <name type="scientific">Shewanella xiamenensis</name>
    <dbReference type="NCBI Taxonomy" id="332186"/>
    <lineage>
        <taxon>Bacteria</taxon>
        <taxon>Pseudomonadati</taxon>
        <taxon>Pseudomonadota</taxon>
        <taxon>Gammaproteobacteria</taxon>
        <taxon>Alteromonadales</taxon>
        <taxon>Shewanellaceae</taxon>
        <taxon>Shewanella</taxon>
    </lineage>
</organism>
<evidence type="ECO:0000256" key="2">
    <source>
        <dbReference type="ARBA" id="ARBA00032707"/>
    </source>
</evidence>
<comment type="caution">
    <text evidence="6">The sequence shown here is derived from an EMBL/GenBank/DDBJ whole genome shotgun (WGS) entry which is preliminary data.</text>
</comment>
<dbReference type="PANTHER" id="PTHR14969:SF13">
    <property type="entry name" value="AT30094P"/>
    <property type="match status" value="1"/>
</dbReference>
<keyword evidence="4" id="KW-0732">Signal</keyword>
<feature type="chain" id="PRO_5043144394" description="undecaprenyl-diphosphate phosphatase" evidence="4">
    <location>
        <begin position="19"/>
        <end position="175"/>
    </location>
</feature>
<dbReference type="PANTHER" id="PTHR14969">
    <property type="entry name" value="SPHINGOSINE-1-PHOSPHATE PHOSPHOHYDROLASE"/>
    <property type="match status" value="1"/>
</dbReference>
<feature type="signal peptide" evidence="4">
    <location>
        <begin position="1"/>
        <end position="18"/>
    </location>
</feature>
<dbReference type="EC" id="3.6.1.27" evidence="1"/>
<evidence type="ECO:0000256" key="3">
    <source>
        <dbReference type="ARBA" id="ARBA00047594"/>
    </source>
</evidence>
<sequence>MKKLLCVALLLFTGASWANSDDIETSGDVVHLLLPATALGATLFYEEGNEGSWQLLKAAVSSRVIVEGLKLGVNKDRPDGSGDDSFPSGHTSDSFMAATFIQQRYGWQYGLPAYLAATYVGYTRVESDKHYLEDVLAGAAIGALAGWYFTEPYKGITVTPLAHNGVYGLYISGQF</sequence>
<evidence type="ECO:0000259" key="5">
    <source>
        <dbReference type="SMART" id="SM00014"/>
    </source>
</evidence>
<proteinExistence type="predicted"/>
<gene>
    <name evidence="6" type="ORF">QM089_15040</name>
</gene>
<dbReference type="OrthoDB" id="9773582at2"/>
<evidence type="ECO:0000313" key="7">
    <source>
        <dbReference type="Proteomes" id="UP001187859"/>
    </source>
</evidence>
<dbReference type="SUPFAM" id="SSF48317">
    <property type="entry name" value="Acid phosphatase/Vanadium-dependent haloperoxidase"/>
    <property type="match status" value="1"/>
</dbReference>
<dbReference type="InterPro" id="IPR036938">
    <property type="entry name" value="PAP2/HPO_sf"/>
</dbReference>
<comment type="catalytic activity">
    <reaction evidence="3">
        <text>di-trans,octa-cis-undecaprenyl diphosphate + H2O = di-trans,octa-cis-undecaprenyl phosphate + phosphate + H(+)</text>
        <dbReference type="Rhea" id="RHEA:28094"/>
        <dbReference type="ChEBI" id="CHEBI:15377"/>
        <dbReference type="ChEBI" id="CHEBI:15378"/>
        <dbReference type="ChEBI" id="CHEBI:43474"/>
        <dbReference type="ChEBI" id="CHEBI:58405"/>
        <dbReference type="ChEBI" id="CHEBI:60392"/>
        <dbReference type="EC" id="3.6.1.27"/>
    </reaction>
</comment>
<dbReference type="Pfam" id="PF01569">
    <property type="entry name" value="PAP2"/>
    <property type="match status" value="1"/>
</dbReference>
<dbReference type="GO" id="GO:0050380">
    <property type="term" value="F:undecaprenyl-diphosphatase activity"/>
    <property type="evidence" value="ECO:0007669"/>
    <property type="project" value="UniProtKB-EC"/>
</dbReference>
<dbReference type="EMBL" id="JASGOQ010000001">
    <property type="protein sequence ID" value="MDV5391531.1"/>
    <property type="molecule type" value="Genomic_DNA"/>
</dbReference>
<accession>A0A1E3UXD7</accession>
<reference evidence="6" key="1">
    <citation type="submission" date="2023-05" db="EMBL/GenBank/DDBJ databases">
        <title>Colonisation of extended spectrum b-lactamase- and carbapenemase-producing bacteria on hospital surfaces from low- and middle-income countries.</title>
        <authorList>
            <person name="Nieto-Rosado M."/>
            <person name="Sands K."/>
            <person name="Iregbu K."/>
            <person name="Zahra R."/>
            <person name="Mazarati J.B."/>
            <person name="Mehtar S."/>
            <person name="Barnards-Group B."/>
            <person name="Walsh T.R."/>
        </authorList>
    </citation>
    <scope>NUCLEOTIDE SEQUENCE</scope>
    <source>
        <strain evidence="6">PP-E493</strain>
    </source>
</reference>
<dbReference type="InterPro" id="IPR000326">
    <property type="entry name" value="PAP2/HPO"/>
</dbReference>
<evidence type="ECO:0000256" key="4">
    <source>
        <dbReference type="SAM" id="SignalP"/>
    </source>
</evidence>
<dbReference type="Gene3D" id="1.20.144.10">
    <property type="entry name" value="Phosphatidic acid phosphatase type 2/haloperoxidase"/>
    <property type="match status" value="1"/>
</dbReference>
<dbReference type="AlphaFoldDB" id="A0A1E3UXD7"/>
<dbReference type="Proteomes" id="UP001187859">
    <property type="component" value="Unassembled WGS sequence"/>
</dbReference>
<evidence type="ECO:0000313" key="6">
    <source>
        <dbReference type="EMBL" id="MDV5391531.1"/>
    </source>
</evidence>
<dbReference type="SMART" id="SM00014">
    <property type="entry name" value="acidPPc"/>
    <property type="match status" value="1"/>
</dbReference>
<dbReference type="CDD" id="cd03394">
    <property type="entry name" value="PAP2_like_5"/>
    <property type="match status" value="1"/>
</dbReference>
<name>A0A1E3UXD7_9GAMM</name>
<evidence type="ECO:0000256" key="1">
    <source>
        <dbReference type="ARBA" id="ARBA00012374"/>
    </source>
</evidence>
<protein>
    <recommendedName>
        <fullName evidence="1">undecaprenyl-diphosphate phosphatase</fullName>
        <ecNumber evidence="1">3.6.1.27</ecNumber>
    </recommendedName>
    <alternativeName>
        <fullName evidence="2">Undecaprenyl pyrophosphate phosphatase</fullName>
    </alternativeName>
</protein>
<feature type="domain" description="Phosphatidic acid phosphatase type 2/haloperoxidase" evidence="5">
    <location>
        <begin position="50"/>
        <end position="150"/>
    </location>
</feature>
<dbReference type="RefSeq" id="WP_037428001.1">
    <property type="nucleotide sequence ID" value="NZ_AP026732.1"/>
</dbReference>